<accession>U1QBA1</accession>
<gene>
    <name evidence="1" type="ORF">HMPREF1549_01469</name>
</gene>
<dbReference type="Proteomes" id="UP000016498">
    <property type="component" value="Unassembled WGS sequence"/>
</dbReference>
<dbReference type="HOGENOM" id="CLU_3195062_0_0_11"/>
<comment type="caution">
    <text evidence="1">The sequence shown here is derived from an EMBL/GenBank/DDBJ whole genome shotgun (WGS) entry which is preliminary data.</text>
</comment>
<name>U1QBA1_9ACTO</name>
<dbReference type="EMBL" id="AWSD01000153">
    <property type="protein sequence ID" value="ERH19274.1"/>
    <property type="molecule type" value="Genomic_DNA"/>
</dbReference>
<sequence>MTEERVVTVSGKETDGATRTWVVDTGGVVGLVVVSPPESDSQCSW</sequence>
<evidence type="ECO:0000313" key="2">
    <source>
        <dbReference type="Proteomes" id="UP000016498"/>
    </source>
</evidence>
<organism evidence="1 2">
    <name type="scientific">Actinomyces johnsonii F0510</name>
    <dbReference type="NCBI Taxonomy" id="1227262"/>
    <lineage>
        <taxon>Bacteria</taxon>
        <taxon>Bacillati</taxon>
        <taxon>Actinomycetota</taxon>
        <taxon>Actinomycetes</taxon>
        <taxon>Actinomycetales</taxon>
        <taxon>Actinomycetaceae</taxon>
        <taxon>Actinomyces</taxon>
    </lineage>
</organism>
<proteinExistence type="predicted"/>
<protein>
    <submittedName>
        <fullName evidence="1">Uncharacterized protein</fullName>
    </submittedName>
</protein>
<reference evidence="1 2" key="1">
    <citation type="submission" date="2013-06" db="EMBL/GenBank/DDBJ databases">
        <authorList>
            <person name="Weinstock G."/>
            <person name="Sodergren E."/>
            <person name="Lobos E.A."/>
            <person name="Fulton L."/>
            <person name="Fulton R."/>
            <person name="Courtney L."/>
            <person name="Fronick C."/>
            <person name="O'Laughlin M."/>
            <person name="Godfrey J."/>
            <person name="Wilson R.M."/>
            <person name="Miner T."/>
            <person name="Farmer C."/>
            <person name="Delehaunty K."/>
            <person name="Cordes M."/>
            <person name="Minx P."/>
            <person name="Tomlinson C."/>
            <person name="Chen J."/>
            <person name="Wollam A."/>
            <person name="Pepin K.H."/>
            <person name="Bhonagiri V."/>
            <person name="Zhang X."/>
            <person name="Warren W."/>
            <person name="Mitreva M."/>
            <person name="Mardis E.R."/>
            <person name="Wilson R.K."/>
        </authorList>
    </citation>
    <scope>NUCLEOTIDE SEQUENCE [LARGE SCALE GENOMIC DNA]</scope>
    <source>
        <strain evidence="1 2">F0510</strain>
    </source>
</reference>
<dbReference type="AlphaFoldDB" id="U1QBA1"/>
<evidence type="ECO:0000313" key="1">
    <source>
        <dbReference type="EMBL" id="ERH19274.1"/>
    </source>
</evidence>